<protein>
    <submittedName>
        <fullName evidence="2">Uncharacterized protein</fullName>
    </submittedName>
</protein>
<evidence type="ECO:0000313" key="3">
    <source>
        <dbReference type="Proteomes" id="UP000053263"/>
    </source>
</evidence>
<name>A0A0C9T2F8_PLICR</name>
<evidence type="ECO:0000313" key="2">
    <source>
        <dbReference type="EMBL" id="KII83459.1"/>
    </source>
</evidence>
<dbReference type="Proteomes" id="UP000053263">
    <property type="component" value="Unassembled WGS sequence"/>
</dbReference>
<gene>
    <name evidence="2" type="ORF">PLICRDRAFT_180364</name>
</gene>
<dbReference type="EMBL" id="KN832577">
    <property type="protein sequence ID" value="KII83459.1"/>
    <property type="molecule type" value="Genomic_DNA"/>
</dbReference>
<evidence type="ECO:0000256" key="1">
    <source>
        <dbReference type="SAM" id="MobiDB-lite"/>
    </source>
</evidence>
<organism evidence="2 3">
    <name type="scientific">Plicaturopsis crispa FD-325 SS-3</name>
    <dbReference type="NCBI Taxonomy" id="944288"/>
    <lineage>
        <taxon>Eukaryota</taxon>
        <taxon>Fungi</taxon>
        <taxon>Dikarya</taxon>
        <taxon>Basidiomycota</taxon>
        <taxon>Agaricomycotina</taxon>
        <taxon>Agaricomycetes</taxon>
        <taxon>Agaricomycetidae</taxon>
        <taxon>Amylocorticiales</taxon>
        <taxon>Amylocorticiaceae</taxon>
        <taxon>Plicatura</taxon>
        <taxon>Plicaturopsis crispa</taxon>
    </lineage>
</organism>
<dbReference type="AlphaFoldDB" id="A0A0C9T2F8"/>
<accession>A0A0C9T2F8</accession>
<sequence>MRSSLSRSSFCLAHPALRIKRPSPLGGFISRFPAYCSMTTTIEETYQRPGDGTITWLDGKCLAVWHDFVITSPNVNYIPWFELGRCRVQTRKDGRFGLADFSLTPQRFSDSFPHSALIPEPPRRQTSAQAAFWLTPGDNDFEPVQGTSFHDVGHLGKAFIQRVEPFFEELREEVVRWEKEHPRDEQLALILTNTTQALGRLKYAAYSFRDLVNDFAYFSHNMLDLNARIAFVKKYSSRAFVTGADDKPGNVALWAIGAWTTEPIHVQWLLRAGIPVWYVRTKEQFLASMHSRCRPNVEKITQMQAPPGWVCTDAPVDSVGRPQASHIIYEGPSNDTLHAFSRRPLFLGNTTIEKLAELPAKAPDIGGFYDQYTVRAVSGPASHVSVAGDTRNAAVHKLLTSAKAAHDRQSMSDWRSEPDDAPPPSDAASSNDEEPLRHKKRKSTAQRNAAKRARAEDPNPPPKPVQRDKWEDPESDIIPPASPVWAAALKMVDQSPERLEPHRPSNANYQWPDPALFATTNKKGRFLVNWLAARQAWLARLTTSAGQGAAAGSNQMWRDYLGTKHDQRLRQGTFTARCRAQVEETFGVTMREKGPSIVYWQEAELLASRVEDSNGEQERHIMREVVWDACEHSFRFELRALDRLAGEFEWYDNPVGRDRMVAAIFGGSYTVDSVPNFNIGLLSDDMSIRMRSMEALRKVMKAWPDHPYEVKHLTYTEGMAEAFEKGQGLDLLRRCEKALAEFYCQTFYNWFGRPAIVPHFVPLRPRAPTP</sequence>
<feature type="compositionally biased region" description="Basic residues" evidence="1">
    <location>
        <begin position="437"/>
        <end position="452"/>
    </location>
</feature>
<feature type="region of interest" description="Disordered" evidence="1">
    <location>
        <begin position="402"/>
        <end position="480"/>
    </location>
</feature>
<feature type="compositionally biased region" description="Basic and acidic residues" evidence="1">
    <location>
        <begin position="404"/>
        <end position="418"/>
    </location>
</feature>
<keyword evidence="3" id="KW-1185">Reference proteome</keyword>
<dbReference type="OrthoDB" id="2749633at2759"/>
<reference evidence="2 3" key="1">
    <citation type="submission" date="2014-06" db="EMBL/GenBank/DDBJ databases">
        <title>Evolutionary Origins and Diversification of the Mycorrhizal Mutualists.</title>
        <authorList>
            <consortium name="DOE Joint Genome Institute"/>
            <consortium name="Mycorrhizal Genomics Consortium"/>
            <person name="Kohler A."/>
            <person name="Kuo A."/>
            <person name="Nagy L.G."/>
            <person name="Floudas D."/>
            <person name="Copeland A."/>
            <person name="Barry K.W."/>
            <person name="Cichocki N."/>
            <person name="Veneault-Fourrey C."/>
            <person name="LaButti K."/>
            <person name="Lindquist E.A."/>
            <person name="Lipzen A."/>
            <person name="Lundell T."/>
            <person name="Morin E."/>
            <person name="Murat C."/>
            <person name="Riley R."/>
            <person name="Ohm R."/>
            <person name="Sun H."/>
            <person name="Tunlid A."/>
            <person name="Henrissat B."/>
            <person name="Grigoriev I.V."/>
            <person name="Hibbett D.S."/>
            <person name="Martin F."/>
        </authorList>
    </citation>
    <scope>NUCLEOTIDE SEQUENCE [LARGE SCALE GENOMIC DNA]</scope>
    <source>
        <strain evidence="2 3">FD-325 SS-3</strain>
    </source>
</reference>
<dbReference type="HOGENOM" id="CLU_016057_2_0_1"/>
<proteinExistence type="predicted"/>